<gene>
    <name evidence="16" type="ORF">CYFA0S_02e05072g</name>
</gene>
<keyword evidence="7 13" id="KW-0862">Zinc</keyword>
<dbReference type="PROSITE" id="PS50084">
    <property type="entry name" value="KH_TYPE_1"/>
    <property type="match status" value="1"/>
</dbReference>
<feature type="compositionally biased region" description="Pro residues" evidence="14">
    <location>
        <begin position="367"/>
        <end position="447"/>
    </location>
</feature>
<dbReference type="InterPro" id="IPR036875">
    <property type="entry name" value="Znf_CCHC_sf"/>
</dbReference>
<organism evidence="16">
    <name type="scientific">Cyberlindnera fabianii</name>
    <name type="common">Yeast</name>
    <name type="synonym">Hansenula fabianii</name>
    <dbReference type="NCBI Taxonomy" id="36022"/>
    <lineage>
        <taxon>Eukaryota</taxon>
        <taxon>Fungi</taxon>
        <taxon>Dikarya</taxon>
        <taxon>Ascomycota</taxon>
        <taxon>Saccharomycotina</taxon>
        <taxon>Saccharomycetes</taxon>
        <taxon>Phaffomycetales</taxon>
        <taxon>Phaffomycetaceae</taxon>
        <taxon>Cyberlindnera</taxon>
    </lineage>
</organism>
<evidence type="ECO:0000256" key="1">
    <source>
        <dbReference type="ARBA" id="ARBA00004123"/>
    </source>
</evidence>
<dbReference type="GO" id="GO:0008270">
    <property type="term" value="F:zinc ion binding"/>
    <property type="evidence" value="ECO:0007669"/>
    <property type="project" value="UniProtKB-UniRule"/>
</dbReference>
<dbReference type="CDD" id="cd02395">
    <property type="entry name" value="KH-I_BBP"/>
    <property type="match status" value="1"/>
</dbReference>
<proteinExistence type="inferred from homology"/>
<feature type="domain" description="CCHC-type" evidence="15">
    <location>
        <begin position="288"/>
        <end position="302"/>
    </location>
</feature>
<dbReference type="InterPro" id="IPR036612">
    <property type="entry name" value="KH_dom_type_1_sf"/>
</dbReference>
<evidence type="ECO:0000256" key="8">
    <source>
        <dbReference type="ARBA" id="ARBA00022884"/>
    </source>
</evidence>
<dbReference type="Pfam" id="PF00098">
    <property type="entry name" value="zf-CCHC"/>
    <property type="match status" value="1"/>
</dbReference>
<dbReference type="Pfam" id="PF22675">
    <property type="entry name" value="KH-I_KHDC4-BBP"/>
    <property type="match status" value="1"/>
</dbReference>
<dbReference type="Pfam" id="PF16275">
    <property type="entry name" value="SF1-HH"/>
    <property type="match status" value="1"/>
</dbReference>
<evidence type="ECO:0000256" key="3">
    <source>
        <dbReference type="ARBA" id="ARBA00017984"/>
    </source>
</evidence>
<sequence>MSGYSLKRGRSPTRENTPKTLTGPWGRSARDNNIRGAINLPTLITGVLTPEQLDAFQIIYRIEEITQKIINNDMDPPVRESRSPSPPPTYDNHGRRTNTREQRYKKSLEDERHHLIDIAARIVPNYIAPTDYRRPKSTTEKYFIPALDHPDINFVGLLLGPRGNTLRKMQEETGARIGIRGKGSVKEGKNTRNDPRMSHLDEPLHCLITADDEDKVQAGIAACKAIVDKAITSPEGQNDLKRGQLRELAELNGTLREDDDRPCSICGLRGHKRWECPNKESYTAQIVCRLCGNTGHFARDCKMKTEGGNMQLNVEQEFDNILNNINSKNYTQDEAAGDDDRHYQPSKKRNTAAESPFQGQPTSSSIQPPPGLAAPPAPPGLAPPPGLSAPPAPPGLTPPPGLAPPPGLSAPPAPPPGLAPPPPPPGMGAPPPPPPGLDLPPPPPPPTTTTSTSATTTDNADKA</sequence>
<protein>
    <recommendedName>
        <fullName evidence="3 13">Branchpoint-bridging protein</fullName>
    </recommendedName>
</protein>
<keyword evidence="10 13" id="KW-0539">Nucleus</keyword>
<evidence type="ECO:0000256" key="13">
    <source>
        <dbReference type="RuleBase" id="RU367126"/>
    </source>
</evidence>
<dbReference type="SMART" id="SM00343">
    <property type="entry name" value="ZnF_C2HC"/>
    <property type="match status" value="2"/>
</dbReference>
<comment type="subcellular location">
    <subcellularLocation>
        <location evidence="1 13">Nucleus</location>
    </subcellularLocation>
</comment>
<dbReference type="EMBL" id="LK052887">
    <property type="protein sequence ID" value="CDR38734.1"/>
    <property type="molecule type" value="Genomic_DNA"/>
</dbReference>
<feature type="compositionally biased region" description="Polar residues" evidence="14">
    <location>
        <begin position="357"/>
        <end position="366"/>
    </location>
</feature>
<keyword evidence="4 13" id="KW-0507">mRNA processing</keyword>
<comment type="function">
    <text evidence="13">Necessary for the splicing of pre-mRNA. Has a role in the recognition of the branch site (5'-UACUAAC-3'), the pyrimidine tract and the 3'-splice site at the 3'-end of introns.</text>
</comment>
<dbReference type="InterPro" id="IPR001878">
    <property type="entry name" value="Znf_CCHC"/>
</dbReference>
<comment type="similarity">
    <text evidence="2 13">Belongs to the BBP/SF1 family.</text>
</comment>
<dbReference type="InterPro" id="IPR032570">
    <property type="entry name" value="SF1-HH"/>
</dbReference>
<dbReference type="GO" id="GO:0000398">
    <property type="term" value="P:mRNA splicing, via spliceosome"/>
    <property type="evidence" value="ECO:0007669"/>
    <property type="project" value="UniProtKB-UniRule"/>
</dbReference>
<dbReference type="InterPro" id="IPR004087">
    <property type="entry name" value="KH_dom"/>
</dbReference>
<dbReference type="GO" id="GO:0048024">
    <property type="term" value="P:regulation of mRNA splicing, via spliceosome"/>
    <property type="evidence" value="ECO:0007669"/>
    <property type="project" value="TreeGrafter"/>
</dbReference>
<name>A0A061AMA0_CYBFA</name>
<dbReference type="PANTHER" id="PTHR11208:SF45">
    <property type="entry name" value="SPLICING FACTOR 1"/>
    <property type="match status" value="1"/>
</dbReference>
<dbReference type="Gene3D" id="3.30.1370.10">
    <property type="entry name" value="K Homology domain, type 1"/>
    <property type="match status" value="1"/>
</dbReference>
<evidence type="ECO:0000256" key="2">
    <source>
        <dbReference type="ARBA" id="ARBA00010382"/>
    </source>
</evidence>
<keyword evidence="13" id="KW-0747">Spliceosome</keyword>
<dbReference type="SUPFAM" id="SSF54791">
    <property type="entry name" value="Eukaryotic type KH-domain (KH-domain type I)"/>
    <property type="match status" value="1"/>
</dbReference>
<evidence type="ECO:0000256" key="11">
    <source>
        <dbReference type="PROSITE-ProRule" id="PRU00047"/>
    </source>
</evidence>
<dbReference type="VEuPathDB" id="FungiDB:BON22_0119"/>
<keyword evidence="5 13" id="KW-0479">Metal-binding</keyword>
<evidence type="ECO:0000259" key="15">
    <source>
        <dbReference type="PROSITE" id="PS50158"/>
    </source>
</evidence>
<dbReference type="GO" id="GO:0005681">
    <property type="term" value="C:spliceosomal complex"/>
    <property type="evidence" value="ECO:0007669"/>
    <property type="project" value="UniProtKB-KW"/>
</dbReference>
<dbReference type="AlphaFoldDB" id="A0A061AMA0"/>
<dbReference type="OrthoDB" id="6777263at2759"/>
<evidence type="ECO:0000256" key="6">
    <source>
        <dbReference type="ARBA" id="ARBA00022771"/>
    </source>
</evidence>
<evidence type="ECO:0000256" key="5">
    <source>
        <dbReference type="ARBA" id="ARBA00022723"/>
    </source>
</evidence>
<keyword evidence="8 12" id="KW-0694">RNA-binding</keyword>
<dbReference type="GO" id="GO:0003729">
    <property type="term" value="F:mRNA binding"/>
    <property type="evidence" value="ECO:0007669"/>
    <property type="project" value="TreeGrafter"/>
</dbReference>
<evidence type="ECO:0000256" key="7">
    <source>
        <dbReference type="ARBA" id="ARBA00022833"/>
    </source>
</evidence>
<dbReference type="PROSITE" id="PS50158">
    <property type="entry name" value="ZF_CCHC"/>
    <property type="match status" value="1"/>
</dbReference>
<evidence type="ECO:0000256" key="10">
    <source>
        <dbReference type="ARBA" id="ARBA00023242"/>
    </source>
</evidence>
<evidence type="ECO:0000313" key="16">
    <source>
        <dbReference type="EMBL" id="CDR38734.1"/>
    </source>
</evidence>
<feature type="region of interest" description="Disordered" evidence="14">
    <location>
        <begin position="330"/>
        <end position="463"/>
    </location>
</feature>
<dbReference type="InterPro" id="IPR055256">
    <property type="entry name" value="KH_1_KHDC4/BBP-like"/>
</dbReference>
<feature type="compositionally biased region" description="Low complexity" evidence="14">
    <location>
        <begin position="448"/>
        <end position="457"/>
    </location>
</feature>
<keyword evidence="6 11" id="KW-0863">Zinc-finger</keyword>
<evidence type="ECO:0000256" key="12">
    <source>
        <dbReference type="PROSITE-ProRule" id="PRU00117"/>
    </source>
</evidence>
<dbReference type="Gene3D" id="4.10.60.10">
    <property type="entry name" value="Zinc finger, CCHC-type"/>
    <property type="match status" value="1"/>
</dbReference>
<dbReference type="SMART" id="SM00322">
    <property type="entry name" value="KH"/>
    <property type="match status" value="1"/>
</dbReference>
<evidence type="ECO:0000256" key="4">
    <source>
        <dbReference type="ARBA" id="ARBA00022664"/>
    </source>
</evidence>
<feature type="region of interest" description="Disordered" evidence="14">
    <location>
        <begin position="1"/>
        <end position="32"/>
    </location>
</feature>
<evidence type="ECO:0000256" key="14">
    <source>
        <dbReference type="SAM" id="MobiDB-lite"/>
    </source>
</evidence>
<accession>A0A061AMA0</accession>
<dbReference type="GO" id="GO:0045131">
    <property type="term" value="F:pre-mRNA branch point binding"/>
    <property type="evidence" value="ECO:0007669"/>
    <property type="project" value="UniProtKB-UniRule"/>
</dbReference>
<feature type="region of interest" description="Disordered" evidence="14">
    <location>
        <begin position="71"/>
        <end position="100"/>
    </location>
</feature>
<reference evidence="16" key="1">
    <citation type="journal article" date="2014" name="Genome Announc.">
        <title>Genome sequence of the yeast Cyberlindnera fabianii (Hansenula fabianii).</title>
        <authorList>
            <person name="Freel K.C."/>
            <person name="Sarilar V."/>
            <person name="Neuveglise C."/>
            <person name="Devillers H."/>
            <person name="Friedrich A."/>
            <person name="Schacherer J."/>
        </authorList>
    </citation>
    <scope>NUCLEOTIDE SEQUENCE</scope>
    <source>
        <strain evidence="16">YJS4271</strain>
    </source>
</reference>
<dbReference type="InterPro" id="IPR045071">
    <property type="entry name" value="BBP-like"/>
</dbReference>
<evidence type="ECO:0000256" key="9">
    <source>
        <dbReference type="ARBA" id="ARBA00023187"/>
    </source>
</evidence>
<dbReference type="PANTHER" id="PTHR11208">
    <property type="entry name" value="RNA-BINDING PROTEIN RELATED"/>
    <property type="match status" value="1"/>
</dbReference>
<dbReference type="Gene3D" id="6.10.140.1790">
    <property type="match status" value="1"/>
</dbReference>
<keyword evidence="9 13" id="KW-0508">mRNA splicing</keyword>
<dbReference type="SUPFAM" id="SSF57756">
    <property type="entry name" value="Retrovirus zinc finger-like domains"/>
    <property type="match status" value="1"/>
</dbReference>
<dbReference type="InterPro" id="IPR047086">
    <property type="entry name" value="SF1-HH_sf"/>
</dbReference>
<dbReference type="PhylomeDB" id="A0A061AMA0"/>